<evidence type="ECO:0000256" key="2">
    <source>
        <dbReference type="ARBA" id="ARBA00008352"/>
    </source>
</evidence>
<dbReference type="InterPro" id="IPR024661">
    <property type="entry name" value="RNA_pol_III_Rpc31"/>
</dbReference>
<evidence type="ECO:0000256" key="3">
    <source>
        <dbReference type="ARBA" id="ARBA00022618"/>
    </source>
</evidence>
<keyword evidence="3" id="KW-0132">Cell division</keyword>
<gene>
    <name evidence="7" type="ORF">FH972_021735</name>
</gene>
<organism evidence="7 8">
    <name type="scientific">Carpinus fangiana</name>
    <dbReference type="NCBI Taxonomy" id="176857"/>
    <lineage>
        <taxon>Eukaryota</taxon>
        <taxon>Viridiplantae</taxon>
        <taxon>Streptophyta</taxon>
        <taxon>Embryophyta</taxon>
        <taxon>Tracheophyta</taxon>
        <taxon>Spermatophyta</taxon>
        <taxon>Magnoliopsida</taxon>
        <taxon>eudicotyledons</taxon>
        <taxon>Gunneridae</taxon>
        <taxon>Pentapetalae</taxon>
        <taxon>rosids</taxon>
        <taxon>fabids</taxon>
        <taxon>Fagales</taxon>
        <taxon>Betulaceae</taxon>
        <taxon>Carpinus</taxon>
    </lineage>
</organism>
<comment type="caution">
    <text evidence="7">The sequence shown here is derived from an EMBL/GenBank/DDBJ whole genome shotgun (WGS) entry which is preliminary data.</text>
</comment>
<evidence type="ECO:0008006" key="9">
    <source>
        <dbReference type="Google" id="ProtNLM"/>
    </source>
</evidence>
<protein>
    <recommendedName>
        <fullName evidence="9">B-like cyclin</fullName>
    </recommendedName>
</protein>
<evidence type="ECO:0000256" key="6">
    <source>
        <dbReference type="SAM" id="MobiDB-lite"/>
    </source>
</evidence>
<evidence type="ECO:0000256" key="5">
    <source>
        <dbReference type="ARBA" id="ARBA00023306"/>
    </source>
</evidence>
<dbReference type="GO" id="GO:0006383">
    <property type="term" value="P:transcription by RNA polymerase III"/>
    <property type="evidence" value="ECO:0007669"/>
    <property type="project" value="InterPro"/>
</dbReference>
<dbReference type="GO" id="GO:0005634">
    <property type="term" value="C:nucleus"/>
    <property type="evidence" value="ECO:0007669"/>
    <property type="project" value="UniProtKB-SubCell"/>
</dbReference>
<dbReference type="GO" id="GO:0006357">
    <property type="term" value="P:regulation of transcription by RNA polymerase II"/>
    <property type="evidence" value="ECO:0007669"/>
    <property type="project" value="InterPro"/>
</dbReference>
<dbReference type="PANTHER" id="PTHR10026">
    <property type="entry name" value="CYCLIN"/>
    <property type="match status" value="1"/>
</dbReference>
<dbReference type="OrthoDB" id="10264655at2759"/>
<keyword evidence="8" id="KW-1185">Reference proteome</keyword>
<feature type="region of interest" description="Disordered" evidence="6">
    <location>
        <begin position="1"/>
        <end position="21"/>
    </location>
</feature>
<keyword evidence="4" id="KW-0539">Nucleus</keyword>
<proteinExistence type="inferred from homology"/>
<evidence type="ECO:0000256" key="1">
    <source>
        <dbReference type="ARBA" id="ARBA00004123"/>
    </source>
</evidence>
<evidence type="ECO:0000313" key="8">
    <source>
        <dbReference type="Proteomes" id="UP000327013"/>
    </source>
</evidence>
<dbReference type="FunFam" id="1.10.472.10:FF:000126">
    <property type="entry name" value="Cyclin domain protein"/>
    <property type="match status" value="1"/>
</dbReference>
<reference evidence="7 8" key="1">
    <citation type="submission" date="2019-06" db="EMBL/GenBank/DDBJ databases">
        <title>A chromosomal-level reference genome of Carpinus fangiana (Coryloideae, Betulaceae).</title>
        <authorList>
            <person name="Yang X."/>
            <person name="Wang Z."/>
            <person name="Zhang L."/>
            <person name="Hao G."/>
            <person name="Liu J."/>
            <person name="Yang Y."/>
        </authorList>
    </citation>
    <scope>NUCLEOTIDE SEQUENCE [LARGE SCALE GENOMIC DNA]</scope>
    <source>
        <strain evidence="7">Cfa_2016G</strain>
        <tissue evidence="7">Leaf</tissue>
    </source>
</reference>
<accession>A0A5N6KQJ3</accession>
<dbReference type="EMBL" id="VIBQ01000010">
    <property type="protein sequence ID" value="KAB8338790.1"/>
    <property type="molecule type" value="Genomic_DNA"/>
</dbReference>
<dbReference type="GO" id="GO:0051301">
    <property type="term" value="P:cell division"/>
    <property type="evidence" value="ECO:0007669"/>
    <property type="project" value="UniProtKB-KW"/>
</dbReference>
<dbReference type="AlphaFoldDB" id="A0A5N6KQJ3"/>
<comment type="subcellular location">
    <subcellularLocation>
        <location evidence="1">Nucleus</location>
    </subcellularLocation>
</comment>
<comment type="similarity">
    <text evidence="2">Belongs to the eukaryotic RPC7 RNA polymerase subunit family.</text>
</comment>
<evidence type="ECO:0000256" key="4">
    <source>
        <dbReference type="ARBA" id="ARBA00023242"/>
    </source>
</evidence>
<dbReference type="InterPro" id="IPR036915">
    <property type="entry name" value="Cyclin-like_sf"/>
</dbReference>
<dbReference type="GO" id="GO:0016538">
    <property type="term" value="F:cyclin-dependent protein serine/threonine kinase regulator activity"/>
    <property type="evidence" value="ECO:0007669"/>
    <property type="project" value="InterPro"/>
</dbReference>
<sequence>MSRGRGGGRGRGSFRVGRGGKAMIGGQEVSWDYDEDVENGISAKPQETFPPIDLPQTQPPTYNEKLQIEHYRAFRKRIHHGPLHTVLGDDMKIGKQQRSRGAKFDPFHGMSTYTQKYKRQSHKTANFGTHKYPLQGFPPELWETLLNLMAHTSTLATPLASIAQLESSGSQLDGVPADLENSIRYQGCRLTQAAGALLRLPQDLVAQAIVIFTRFWIGPEGGSMKYYGAEDISAASVYLVAKLSAHPKSPRSVLNVYAYLASRPDYPEGGDNDPPPTPESYFLSDGTYYARRNELLKHEAIVLRTMGFQTHVALPYTLCINYLQALEVFNDDRGKKLAKRAFAHLNTLLLSPQLIYVTHQPPQIATAAIYLAARETGVKLPEEEWWEVFDTDREELGFLVVAMTSMGAFAAKEKNRWTERKTPVSINELQGELERRRLLDEAD</sequence>
<dbReference type="SUPFAM" id="SSF47954">
    <property type="entry name" value="Cyclin-like"/>
    <property type="match status" value="2"/>
</dbReference>
<evidence type="ECO:0000313" key="7">
    <source>
        <dbReference type="EMBL" id="KAB8338790.1"/>
    </source>
</evidence>
<dbReference type="Proteomes" id="UP000327013">
    <property type="component" value="Unassembled WGS sequence"/>
</dbReference>
<dbReference type="InterPro" id="IPR043198">
    <property type="entry name" value="Cyclin/Ssn8"/>
</dbReference>
<dbReference type="Pfam" id="PF11705">
    <property type="entry name" value="RNA_pol_3_Rpc31"/>
    <property type="match status" value="1"/>
</dbReference>
<keyword evidence="5" id="KW-0131">Cell cycle</keyword>
<name>A0A5N6KQJ3_9ROSI</name>
<dbReference type="Gene3D" id="1.10.472.10">
    <property type="entry name" value="Cyclin-like"/>
    <property type="match status" value="2"/>
</dbReference>